<dbReference type="PANTHER" id="PTHR12001:SF69">
    <property type="entry name" value="ALL TRANS-POLYPRENYL-DIPHOSPHATE SYNTHASE PDSS1"/>
    <property type="match status" value="1"/>
</dbReference>
<dbReference type="InterPro" id="IPR008949">
    <property type="entry name" value="Isoprenoid_synthase_dom_sf"/>
</dbReference>
<evidence type="ECO:0000256" key="2">
    <source>
        <dbReference type="ARBA" id="ARBA00006706"/>
    </source>
</evidence>
<dbReference type="GO" id="GO:0000010">
    <property type="term" value="F:heptaprenyl diphosphate synthase activity"/>
    <property type="evidence" value="ECO:0007669"/>
    <property type="project" value="UniProtKB-EC"/>
</dbReference>
<dbReference type="SUPFAM" id="SSF48576">
    <property type="entry name" value="Terpenoid synthases"/>
    <property type="match status" value="1"/>
</dbReference>
<comment type="similarity">
    <text evidence="2 11">Belongs to the FPP/GGPP synthase family.</text>
</comment>
<name>A0A7W8IMU7_9BACL</name>
<evidence type="ECO:0000256" key="7">
    <source>
        <dbReference type="ARBA" id="ARBA00055604"/>
    </source>
</evidence>
<dbReference type="PROSITE" id="PS00723">
    <property type="entry name" value="POLYPRENYL_SYNTHASE_1"/>
    <property type="match status" value="1"/>
</dbReference>
<keyword evidence="5" id="KW-0460">Magnesium</keyword>
<dbReference type="CDD" id="cd00685">
    <property type="entry name" value="Trans_IPPS_HT"/>
    <property type="match status" value="1"/>
</dbReference>
<gene>
    <name evidence="12" type="ORF">HNQ34_000485</name>
</gene>
<dbReference type="NCBIfam" id="TIGR02748">
    <property type="entry name" value="GerC3_HepT"/>
    <property type="match status" value="1"/>
</dbReference>
<dbReference type="GO" id="GO:0008299">
    <property type="term" value="P:isoprenoid biosynthetic process"/>
    <property type="evidence" value="ECO:0007669"/>
    <property type="project" value="InterPro"/>
</dbReference>
<dbReference type="Proteomes" id="UP000520011">
    <property type="component" value="Unassembled WGS sequence"/>
</dbReference>
<evidence type="ECO:0000256" key="3">
    <source>
        <dbReference type="ARBA" id="ARBA00022679"/>
    </source>
</evidence>
<keyword evidence="13" id="KW-1185">Reference proteome</keyword>
<organism evidence="12 13">
    <name type="scientific">Anoxybacteroides tepidamans</name>
    <dbReference type="NCBI Taxonomy" id="265948"/>
    <lineage>
        <taxon>Bacteria</taxon>
        <taxon>Bacillati</taxon>
        <taxon>Bacillota</taxon>
        <taxon>Bacilli</taxon>
        <taxon>Bacillales</taxon>
        <taxon>Anoxybacillaceae</taxon>
        <taxon>Anoxybacteroides</taxon>
    </lineage>
</organism>
<sequence>MKLKAMYSFLNADLQLVEKELEAATQSDYSLLSSAALHLLQAGGKRIRPVFVLLSGKFGEYDIQRIKHVAVALELIHMASLVHDDVIDDAEMRRGRETIKAKWDNRFAMYTGDYIFARSLEWMTRLNNPLAHRILARTIVEVCRGEIEQIKDKYRFDQTLRCYLRRIKRKTALLIAVSCQLGAIAANAPKEVADRLYLFGYYVGMSFQITDDILDFIGTQEQLGKPAGSDLLQGNVTLPVLFAMENVHAKEKIVRVHPHTSADEMNEIITLIKQTGAIEQSYAMSDRYLQKAFAVLETLPKNKARSALYEVAKYIGKRKF</sequence>
<dbReference type="InterPro" id="IPR014119">
    <property type="entry name" value="GerC3_HepT"/>
</dbReference>
<reference evidence="12 13" key="1">
    <citation type="submission" date="2020-08" db="EMBL/GenBank/DDBJ databases">
        <title>Genomic Encyclopedia of Type Strains, Phase IV (KMG-IV): sequencing the most valuable type-strain genomes for metagenomic binning, comparative biology and taxonomic classification.</title>
        <authorList>
            <person name="Goeker M."/>
        </authorList>
    </citation>
    <scope>NUCLEOTIDE SEQUENCE [LARGE SCALE GENOMIC DNA]</scope>
    <source>
        <strain evidence="12 13">DSM 16325</strain>
    </source>
</reference>
<dbReference type="EMBL" id="JACHEP010000001">
    <property type="protein sequence ID" value="MBB5323408.1"/>
    <property type="molecule type" value="Genomic_DNA"/>
</dbReference>
<evidence type="ECO:0000313" key="13">
    <source>
        <dbReference type="Proteomes" id="UP000520011"/>
    </source>
</evidence>
<protein>
    <recommendedName>
        <fullName evidence="10">Heptaprenyl diphosphate synthase component 2</fullName>
        <ecNumber evidence="9">2.5.1.30</ecNumber>
    </recommendedName>
</protein>
<dbReference type="GO" id="GO:0046872">
    <property type="term" value="F:metal ion binding"/>
    <property type="evidence" value="ECO:0007669"/>
    <property type="project" value="UniProtKB-KW"/>
</dbReference>
<evidence type="ECO:0000256" key="11">
    <source>
        <dbReference type="RuleBase" id="RU004466"/>
    </source>
</evidence>
<evidence type="ECO:0000256" key="5">
    <source>
        <dbReference type="ARBA" id="ARBA00022842"/>
    </source>
</evidence>
<comment type="cofactor">
    <cofactor evidence="1">
        <name>Mg(2+)</name>
        <dbReference type="ChEBI" id="CHEBI:18420"/>
    </cofactor>
</comment>
<evidence type="ECO:0000256" key="8">
    <source>
        <dbReference type="ARBA" id="ARBA00065985"/>
    </source>
</evidence>
<proteinExistence type="inferred from homology"/>
<evidence type="ECO:0000256" key="4">
    <source>
        <dbReference type="ARBA" id="ARBA00022723"/>
    </source>
</evidence>
<evidence type="ECO:0000256" key="9">
    <source>
        <dbReference type="ARBA" id="ARBA00066444"/>
    </source>
</evidence>
<keyword evidence="4" id="KW-0479">Metal-binding</keyword>
<comment type="caution">
    <text evidence="12">The sequence shown here is derived from an EMBL/GenBank/DDBJ whole genome shotgun (WGS) entry which is preliminary data.</text>
</comment>
<dbReference type="Pfam" id="PF00348">
    <property type="entry name" value="polyprenyl_synt"/>
    <property type="match status" value="1"/>
</dbReference>
<dbReference type="RefSeq" id="WP_183251126.1">
    <property type="nucleotide sequence ID" value="NZ_JACHEP010000001.1"/>
</dbReference>
<dbReference type="FunFam" id="1.10.600.10:FF:000014">
    <property type="entry name" value="Heptaprenyl diphosphate synthase component II"/>
    <property type="match status" value="1"/>
</dbReference>
<comment type="function">
    <text evidence="7">Supplies heptaprenyl diphosphate, the precursor for the side chain of the isoprenoid quinone menaquinone-7 (MQ-7).</text>
</comment>
<comment type="catalytic activity">
    <reaction evidence="6">
        <text>4 isopentenyl diphosphate + (2E,6E)-farnesyl diphosphate = all-trans-heptaprenyl diphosphate + 4 diphosphate</text>
        <dbReference type="Rhea" id="RHEA:27794"/>
        <dbReference type="ChEBI" id="CHEBI:33019"/>
        <dbReference type="ChEBI" id="CHEBI:58206"/>
        <dbReference type="ChEBI" id="CHEBI:128769"/>
        <dbReference type="ChEBI" id="CHEBI:175763"/>
        <dbReference type="EC" id="2.5.1.30"/>
    </reaction>
</comment>
<dbReference type="AlphaFoldDB" id="A0A7W8IMU7"/>
<comment type="subunit">
    <text evidence="8">Heterodimer of component I and II.</text>
</comment>
<accession>A0A7W8IMU7</accession>
<dbReference type="InterPro" id="IPR033749">
    <property type="entry name" value="Polyprenyl_synt_CS"/>
</dbReference>
<dbReference type="PANTHER" id="PTHR12001">
    <property type="entry name" value="GERANYLGERANYL PYROPHOSPHATE SYNTHASE"/>
    <property type="match status" value="1"/>
</dbReference>
<evidence type="ECO:0000256" key="10">
    <source>
        <dbReference type="ARBA" id="ARBA00070472"/>
    </source>
</evidence>
<dbReference type="InterPro" id="IPR000092">
    <property type="entry name" value="Polyprenyl_synt"/>
</dbReference>
<evidence type="ECO:0000313" key="12">
    <source>
        <dbReference type="EMBL" id="MBB5323408.1"/>
    </source>
</evidence>
<evidence type="ECO:0000256" key="1">
    <source>
        <dbReference type="ARBA" id="ARBA00001946"/>
    </source>
</evidence>
<keyword evidence="3 11" id="KW-0808">Transferase</keyword>
<evidence type="ECO:0000256" key="6">
    <source>
        <dbReference type="ARBA" id="ARBA00050780"/>
    </source>
</evidence>
<dbReference type="Gene3D" id="1.10.600.10">
    <property type="entry name" value="Farnesyl Diphosphate Synthase"/>
    <property type="match status" value="1"/>
</dbReference>
<dbReference type="EC" id="2.5.1.30" evidence="9"/>
<dbReference type="SFLD" id="SFLDS00005">
    <property type="entry name" value="Isoprenoid_Synthase_Type_I"/>
    <property type="match status" value="1"/>
</dbReference>
<dbReference type="PROSITE" id="PS00444">
    <property type="entry name" value="POLYPRENYL_SYNTHASE_2"/>
    <property type="match status" value="1"/>
</dbReference>